<dbReference type="EMBL" id="JACXBF010000317">
    <property type="protein sequence ID" value="MBD2801456.1"/>
    <property type="molecule type" value="Genomic_DNA"/>
</dbReference>
<proteinExistence type="predicted"/>
<dbReference type="Proteomes" id="UP001193920">
    <property type="component" value="Unassembled WGS sequence"/>
</dbReference>
<organism evidence="1">
    <name type="scientific">Xenorhabdus szentirmaii</name>
    <dbReference type="NCBI Taxonomy" id="290112"/>
    <lineage>
        <taxon>Bacteria</taxon>
        <taxon>Pseudomonadati</taxon>
        <taxon>Pseudomonadota</taxon>
        <taxon>Gammaproteobacteria</taxon>
        <taxon>Enterobacterales</taxon>
        <taxon>Morganellaceae</taxon>
        <taxon>Xenorhabdus</taxon>
    </lineage>
</organism>
<dbReference type="GeneID" id="97126709"/>
<sequence>MANTQVISNFYNLIDAGDPNYLLMQQPAVEAFGVNTLYIDFRSPGATALIKRLFDLSAMTGITYHLYGLFFHRNFNQFYKLKQSDVQHPNQPINITIDSFAEHILPLIKDTTARNSDNILLPSLLADSSLREKLNDHWISTQGYSDKQRRINAKNTITQLYPNTIQQALARQQQLEQRQGIPSQPPNLQVSQSGGMNYPALTSQQELHYPSAMASPNTFGQPPEYNQTVQFGLYPTQNNPPPASGIMRTQRAHPTVASPYNAPPRATDSNSQDIFQSLREATLSKYPGMWPPPRR</sequence>
<dbReference type="RefSeq" id="WP_038240622.1">
    <property type="nucleotide sequence ID" value="NZ_CAWNPE010000001.1"/>
</dbReference>
<gene>
    <name evidence="1" type="ORF">ID854_13565</name>
</gene>
<accession>A0AAW3YX52</accession>
<name>A0AAW3YX52_9GAMM</name>
<reference evidence="1" key="2">
    <citation type="journal article" date="2024" name="Toxins">
        <title>Genome Sequence Analysis of Native Xenorhabdus Strains Isolated from Entomopathogenic Nematodes in Argentina.</title>
        <authorList>
            <person name="Palma L."/>
            <person name="Frizzo L."/>
            <person name="Kaiser S."/>
            <person name="Berry C."/>
            <person name="Caballero P."/>
            <person name="Bode H.B."/>
            <person name="Del Valle E.E."/>
        </authorList>
    </citation>
    <scope>NUCLEOTIDE SEQUENCE</scope>
    <source>
        <strain evidence="1">M</strain>
    </source>
</reference>
<comment type="caution">
    <text evidence="1">The sequence shown here is derived from an EMBL/GenBank/DDBJ whole genome shotgun (WGS) entry which is preliminary data.</text>
</comment>
<evidence type="ECO:0000313" key="1">
    <source>
        <dbReference type="EMBL" id="MBD2801456.1"/>
    </source>
</evidence>
<dbReference type="AlphaFoldDB" id="A0AAW3YX52"/>
<reference evidence="1" key="1">
    <citation type="submission" date="2020-09" db="EMBL/GenBank/DDBJ databases">
        <authorList>
            <person name="Palma L."/>
            <person name="Caballero P."/>
            <person name="Berry C."/>
            <person name="Del Valle E."/>
        </authorList>
    </citation>
    <scope>NUCLEOTIDE SEQUENCE</scope>
    <source>
        <strain evidence="1">M</strain>
    </source>
</reference>
<protein>
    <submittedName>
        <fullName evidence="1">Uncharacterized protein</fullName>
    </submittedName>
</protein>